<evidence type="ECO:0000313" key="2">
    <source>
        <dbReference type="Proteomes" id="UP000214646"/>
    </source>
</evidence>
<organism evidence="1 2">
    <name type="scientific">Fimbriiglobus ruber</name>
    <dbReference type="NCBI Taxonomy" id="1908690"/>
    <lineage>
        <taxon>Bacteria</taxon>
        <taxon>Pseudomonadati</taxon>
        <taxon>Planctomycetota</taxon>
        <taxon>Planctomycetia</taxon>
        <taxon>Gemmatales</taxon>
        <taxon>Gemmataceae</taxon>
        <taxon>Fimbriiglobus</taxon>
    </lineage>
</organism>
<sequence>MRVVTIILFAIPPTETYHANRVYPRPTSRFPIARRWCRRGDRTRSRVRDRT</sequence>
<keyword evidence="2" id="KW-1185">Reference proteome</keyword>
<reference evidence="2" key="1">
    <citation type="submission" date="2017-06" db="EMBL/GenBank/DDBJ databases">
        <title>Genome analysis of Fimbriiglobus ruber SP5, the first member of the order Planctomycetales with confirmed chitinolytic capability.</title>
        <authorList>
            <person name="Ravin N.V."/>
            <person name="Rakitin A.L."/>
            <person name="Ivanova A.A."/>
            <person name="Beletsky A.V."/>
            <person name="Kulichevskaya I.S."/>
            <person name="Mardanov A.V."/>
            <person name="Dedysh S.N."/>
        </authorList>
    </citation>
    <scope>NUCLEOTIDE SEQUENCE [LARGE SCALE GENOMIC DNA]</scope>
    <source>
        <strain evidence="2">SP5</strain>
    </source>
</reference>
<name>A0A225E5Q1_9BACT</name>
<evidence type="ECO:0000313" key="1">
    <source>
        <dbReference type="EMBL" id="OWK43995.1"/>
    </source>
</evidence>
<protein>
    <submittedName>
        <fullName evidence="1">Uncharacterized protein</fullName>
    </submittedName>
</protein>
<dbReference type="AlphaFoldDB" id="A0A225E5Q1"/>
<accession>A0A225E5Q1</accession>
<dbReference type="EMBL" id="NIDE01000004">
    <property type="protein sequence ID" value="OWK43995.1"/>
    <property type="molecule type" value="Genomic_DNA"/>
</dbReference>
<proteinExistence type="predicted"/>
<gene>
    <name evidence="1" type="ORF">FRUB_03594</name>
</gene>
<comment type="caution">
    <text evidence="1">The sequence shown here is derived from an EMBL/GenBank/DDBJ whole genome shotgun (WGS) entry which is preliminary data.</text>
</comment>
<dbReference type="Proteomes" id="UP000214646">
    <property type="component" value="Unassembled WGS sequence"/>
</dbReference>